<evidence type="ECO:0000256" key="1">
    <source>
        <dbReference type="SAM" id="SignalP"/>
    </source>
</evidence>
<evidence type="ECO:0000313" key="3">
    <source>
        <dbReference type="Proteomes" id="UP000594262"/>
    </source>
</evidence>
<feature type="chain" id="PRO_5029744450" description="Protein quiver" evidence="1">
    <location>
        <begin position="22"/>
        <end position="139"/>
    </location>
</feature>
<organism evidence="2 3">
    <name type="scientific">Clytia hemisphaerica</name>
    <dbReference type="NCBI Taxonomy" id="252671"/>
    <lineage>
        <taxon>Eukaryota</taxon>
        <taxon>Metazoa</taxon>
        <taxon>Cnidaria</taxon>
        <taxon>Hydrozoa</taxon>
        <taxon>Hydroidolina</taxon>
        <taxon>Leptothecata</taxon>
        <taxon>Obeliida</taxon>
        <taxon>Clytiidae</taxon>
        <taxon>Clytia</taxon>
    </lineage>
</organism>
<evidence type="ECO:0008006" key="4">
    <source>
        <dbReference type="Google" id="ProtNLM"/>
    </source>
</evidence>
<proteinExistence type="predicted"/>
<evidence type="ECO:0000313" key="2">
    <source>
        <dbReference type="EnsemblMetazoa" id="CLYHEMP010450.1"/>
    </source>
</evidence>
<dbReference type="RefSeq" id="XP_066913898.1">
    <property type="nucleotide sequence ID" value="XM_067057797.1"/>
</dbReference>
<keyword evidence="1" id="KW-0732">Signal</keyword>
<reference evidence="2" key="1">
    <citation type="submission" date="2021-01" db="UniProtKB">
        <authorList>
            <consortium name="EnsemblMetazoa"/>
        </authorList>
    </citation>
    <scope>IDENTIFICATION</scope>
</reference>
<dbReference type="AlphaFoldDB" id="A0A7M5VAI1"/>
<feature type="signal peptide" evidence="1">
    <location>
        <begin position="1"/>
        <end position="21"/>
    </location>
</feature>
<protein>
    <recommendedName>
        <fullName evidence="4">Protein quiver</fullName>
    </recommendedName>
</protein>
<dbReference type="Proteomes" id="UP000594262">
    <property type="component" value="Unplaced"/>
</dbReference>
<sequence length="139" mass="16058">MKKGNYCGIVAFLALLSFVYCDHTVTVKQYCWECSLKNNTHCSVWQSTKVRCPEQDELLINFLCFERSYNVSNTIYSERGCIRQDYYDAGYLCFKDLENCQTKVCEDHLCNSSPNFQSSFVNIAFLSLLATVSMVKNLF</sequence>
<dbReference type="EnsemblMetazoa" id="CLYHEMT010450.1">
    <property type="protein sequence ID" value="CLYHEMP010450.1"/>
    <property type="gene ID" value="CLYHEMG010450"/>
</dbReference>
<keyword evidence="3" id="KW-1185">Reference proteome</keyword>
<accession>A0A7M5VAI1</accession>
<dbReference type="GeneID" id="136801167"/>
<name>A0A7M5VAI1_9CNID</name>